<dbReference type="RefSeq" id="WP_163562372.1">
    <property type="nucleotide sequence ID" value="NZ_CP044548.2"/>
</dbReference>
<accession>A0A650GEG8</accession>
<keyword evidence="1" id="KW-1133">Transmembrane helix</keyword>
<dbReference type="EMBL" id="CP044548">
    <property type="protein sequence ID" value="QGX08345.1"/>
    <property type="molecule type" value="Genomic_DNA"/>
</dbReference>
<evidence type="ECO:0000313" key="3">
    <source>
        <dbReference type="Proteomes" id="UP000271708"/>
    </source>
</evidence>
<dbReference type="AlphaFoldDB" id="A0A650GEG8"/>
<dbReference type="Proteomes" id="UP000271708">
    <property type="component" value="Chromosome"/>
</dbReference>
<name>A0A650GEG8_9MICO</name>
<sequence>MRPTGARPPPGERSPFAIGVLTVLDLIYLAAAVALFALVGLLARAVERL</sequence>
<dbReference type="KEGG" id="jme:EEW87_16505"/>
<keyword evidence="1" id="KW-0812">Transmembrane</keyword>
<protein>
    <submittedName>
        <fullName evidence="2">Uncharacterized protein</fullName>
    </submittedName>
</protein>
<evidence type="ECO:0000256" key="1">
    <source>
        <dbReference type="SAM" id="Phobius"/>
    </source>
</evidence>
<proteinExistence type="predicted"/>
<dbReference type="GeneID" id="59161040"/>
<organism evidence="2 3">
    <name type="scientific">Janibacter melonis</name>
    <dbReference type="NCBI Taxonomy" id="262209"/>
    <lineage>
        <taxon>Bacteria</taxon>
        <taxon>Bacillati</taxon>
        <taxon>Actinomycetota</taxon>
        <taxon>Actinomycetes</taxon>
        <taxon>Micrococcales</taxon>
        <taxon>Intrasporangiaceae</taxon>
        <taxon>Janibacter</taxon>
    </lineage>
</organism>
<feature type="transmembrane region" description="Helical" evidence="1">
    <location>
        <begin position="16"/>
        <end position="43"/>
    </location>
</feature>
<reference evidence="2 3" key="1">
    <citation type="submission" date="2019-09" db="EMBL/GenBank/DDBJ databases">
        <title>Complete Genome Sequence of Janibacter melonis M714 with both human health impact and industrial applications.</title>
        <authorList>
            <person name="Jin M."/>
            <person name="Zhao Q.R."/>
        </authorList>
    </citation>
    <scope>NUCLEOTIDE SEQUENCE [LARGE SCALE GENOMIC DNA]</scope>
    <source>
        <strain evidence="2 3">M714</strain>
    </source>
</reference>
<evidence type="ECO:0000313" key="2">
    <source>
        <dbReference type="EMBL" id="QGX08345.1"/>
    </source>
</evidence>
<gene>
    <name evidence="2" type="ORF">EEW87_16505</name>
</gene>
<keyword evidence="1" id="KW-0472">Membrane</keyword>